<evidence type="ECO:0000313" key="3">
    <source>
        <dbReference type="Proteomes" id="UP000695562"/>
    </source>
</evidence>
<dbReference type="Pfam" id="PF05725">
    <property type="entry name" value="FNIP"/>
    <property type="match status" value="1"/>
</dbReference>
<dbReference type="InterPro" id="IPR008615">
    <property type="entry name" value="FNIP"/>
</dbReference>
<evidence type="ECO:0000256" key="1">
    <source>
        <dbReference type="ARBA" id="ARBA00022737"/>
    </source>
</evidence>
<evidence type="ECO:0008006" key="4">
    <source>
        <dbReference type="Google" id="ProtNLM"/>
    </source>
</evidence>
<organism evidence="2 3">
    <name type="scientific">Polysphondylium violaceum</name>
    <dbReference type="NCBI Taxonomy" id="133409"/>
    <lineage>
        <taxon>Eukaryota</taxon>
        <taxon>Amoebozoa</taxon>
        <taxon>Evosea</taxon>
        <taxon>Eumycetozoa</taxon>
        <taxon>Dictyostelia</taxon>
        <taxon>Dictyosteliales</taxon>
        <taxon>Dictyosteliaceae</taxon>
        <taxon>Polysphondylium</taxon>
    </lineage>
</organism>
<dbReference type="PANTHER" id="PTHR32134:SF169">
    <property type="entry name" value="FNIP REPEAT-CONTAINING PROTEIN-RELATED"/>
    <property type="match status" value="1"/>
</dbReference>
<name>A0A8J4V7G2_9MYCE</name>
<reference evidence="2" key="1">
    <citation type="submission" date="2020-01" db="EMBL/GenBank/DDBJ databases">
        <title>Development of genomics and gene disruption for Polysphondylium violaceum indicates a role for the polyketide synthase stlB in stalk morphogenesis.</title>
        <authorList>
            <person name="Narita B."/>
            <person name="Kawabe Y."/>
            <person name="Kin K."/>
            <person name="Saito T."/>
            <person name="Gibbs R."/>
            <person name="Kuspa A."/>
            <person name="Muzny D."/>
            <person name="Queller D."/>
            <person name="Richards S."/>
            <person name="Strassman J."/>
            <person name="Sucgang R."/>
            <person name="Worley K."/>
            <person name="Schaap P."/>
        </authorList>
    </citation>
    <scope>NUCLEOTIDE SEQUENCE</scope>
    <source>
        <strain evidence="2">QSvi11</strain>
    </source>
</reference>
<evidence type="ECO:0000313" key="2">
    <source>
        <dbReference type="EMBL" id="KAF2073934.1"/>
    </source>
</evidence>
<comment type="caution">
    <text evidence="2">The sequence shown here is derived from an EMBL/GenBank/DDBJ whole genome shotgun (WGS) entry which is preliminary data.</text>
</comment>
<protein>
    <recommendedName>
        <fullName evidence="4">FNIP repeat-containing protein</fullName>
    </recommendedName>
</protein>
<dbReference type="InterPro" id="IPR032675">
    <property type="entry name" value="LRR_dom_sf"/>
</dbReference>
<dbReference type="PANTHER" id="PTHR32134">
    <property type="entry name" value="FNIP REPEAT-CONTAINING PROTEIN"/>
    <property type="match status" value="1"/>
</dbReference>
<accession>A0A8J4V7G2</accession>
<sequence length="492" mass="56791">MSAIVFTTNRDGSEIDRLFYSVYRNKFLQSSIRTKVLQNTVIEVDLDYVDKNYKYFDILSSEQKLENGIFIKVKIHDQRYFSCVGKHVINHLVIHRSHNYCQDTGLKVLPEGVVKVDFHNLKDAIHDEYQLPQSLTHLTFSDSYDFQTSAFVDNLLSALPPNVRYLSLPSDMFIYDPKLPFVLPEALVDFKYETKYINVGKLVLPKGKQYKDYKIGIWTPEQLHFLRDQTWIVNVLIQKVPQVLSERLIPSHIRVLELNFEPYWEAIPLEKDQLPEGLQELRMRYYRGHINTNVLPVGLKILMMSFYNQDIDDDILPEGLEHLQVTYTSRNGFTIGTLPSSLTKFYTNLATGLKSLPSSLTNLQLINYSQSFDSFNMLDNLTKLSIYQFTKSVAIALTNVIELEIDFQHLDKDATLSHTQIRKLNIKIEWYPSRVSIDSDFLPKTITKLITRGIDFSSSGTIPDGCVYLATDIKDLDARFIPSSVRVVKTLT</sequence>
<dbReference type="Gene3D" id="3.80.10.10">
    <property type="entry name" value="Ribonuclease Inhibitor"/>
    <property type="match status" value="1"/>
</dbReference>
<dbReference type="Proteomes" id="UP000695562">
    <property type="component" value="Unassembled WGS sequence"/>
</dbReference>
<dbReference type="InterPro" id="IPR051251">
    <property type="entry name" value="STK_FNIP-Repeat"/>
</dbReference>
<dbReference type="EMBL" id="AJWJ01000174">
    <property type="protein sequence ID" value="KAF2073934.1"/>
    <property type="molecule type" value="Genomic_DNA"/>
</dbReference>
<keyword evidence="3" id="KW-1185">Reference proteome</keyword>
<gene>
    <name evidence="2" type="ORF">CYY_004758</name>
</gene>
<dbReference type="AlphaFoldDB" id="A0A8J4V7G2"/>
<dbReference type="SUPFAM" id="SSF52058">
    <property type="entry name" value="L domain-like"/>
    <property type="match status" value="1"/>
</dbReference>
<keyword evidence="1" id="KW-0677">Repeat</keyword>
<proteinExistence type="predicted"/>